<evidence type="ECO:0000313" key="1">
    <source>
        <dbReference type="EMBL" id="ADU84262.1"/>
    </source>
</evidence>
<dbReference type="KEGG" id="hes:HPSA_01190"/>
<reference evidence="1 2" key="2">
    <citation type="journal article" date="2013" name="Genome Announc.">
        <title>Genome Sequences of Three hpAfrica2 Strains of Helicobacter pylori.</title>
        <authorList>
            <person name="Duncan S.S."/>
            <person name="Bertoli M.T."/>
            <person name="Kersulyte D."/>
            <person name="Valk P.L."/>
            <person name="Tamma S."/>
            <person name="Segal I."/>
            <person name="McClain M.S."/>
            <person name="Cover T.L."/>
            <person name="Berg D.E."/>
        </authorList>
    </citation>
    <scope>NUCLEOTIDE SEQUENCE [LARGE SCALE GENOMIC DNA]</scope>
    <source>
        <strain evidence="1 2">SouthAfrica7</strain>
    </source>
</reference>
<protein>
    <submittedName>
        <fullName evidence="1">Uncharacterized protein</fullName>
    </submittedName>
</protein>
<dbReference type="PATRIC" id="fig|907239.3.peg.238"/>
<accession>E8QUP4</accession>
<reference evidence="2" key="1">
    <citation type="submission" date="2010-11" db="EMBL/GenBank/DDBJ databases">
        <title>Genome sequence of Helicobacter pylori strain SouthAfrica7.</title>
        <authorList>
            <person name="Kersulyte D."/>
            <person name="Segal I."/>
            <person name="Mistry R."/>
            <person name="Berg D.E."/>
        </authorList>
    </citation>
    <scope>NUCLEOTIDE SEQUENCE [LARGE SCALE GENOMIC DNA]</scope>
    <source>
        <strain evidence="2">SouthAfrica7</strain>
    </source>
</reference>
<dbReference type="HOGENOM" id="CLU_3344496_0_0_7"/>
<name>E8QUP4_HELPW</name>
<gene>
    <name evidence="1" type="ordered locus">HPSA_01190</name>
</gene>
<dbReference type="Proteomes" id="UP000007467">
    <property type="component" value="Chromosome"/>
</dbReference>
<dbReference type="AlphaFoldDB" id="E8QUP4"/>
<organism evidence="1 2">
    <name type="scientific">Helicobacter pylori (strain SouthAfrica7)</name>
    <dbReference type="NCBI Taxonomy" id="907239"/>
    <lineage>
        <taxon>Bacteria</taxon>
        <taxon>Pseudomonadati</taxon>
        <taxon>Campylobacterota</taxon>
        <taxon>Epsilonproteobacteria</taxon>
        <taxon>Campylobacterales</taxon>
        <taxon>Helicobacteraceae</taxon>
        <taxon>Helicobacter</taxon>
    </lineage>
</organism>
<dbReference type="EMBL" id="CP002336">
    <property type="protein sequence ID" value="ADU84262.1"/>
    <property type="molecule type" value="Genomic_DNA"/>
</dbReference>
<proteinExistence type="predicted"/>
<sequence length="37" mass="4439">MKILINPPNHHLLFNSKLFKDLKRLCFKNPSKKPKHL</sequence>
<evidence type="ECO:0000313" key="2">
    <source>
        <dbReference type="Proteomes" id="UP000007467"/>
    </source>
</evidence>